<sequence>MGKTGNLDYLFPLLYLYMLLAIFIH</sequence>
<keyword evidence="1" id="KW-0812">Transmembrane</keyword>
<protein>
    <submittedName>
        <fullName evidence="2">Uncharacterized protein</fullName>
    </submittedName>
</protein>
<feature type="transmembrane region" description="Helical" evidence="1">
    <location>
        <begin position="7"/>
        <end position="24"/>
    </location>
</feature>
<keyword evidence="1" id="KW-1133">Transmembrane helix</keyword>
<reference evidence="2" key="2">
    <citation type="journal article" date="2015" name="Data Brief">
        <title>Shoot transcriptome of the giant reed, Arundo donax.</title>
        <authorList>
            <person name="Barrero R.A."/>
            <person name="Guerrero F.D."/>
            <person name="Moolhuijzen P."/>
            <person name="Goolsby J.A."/>
            <person name="Tidwell J."/>
            <person name="Bellgard S.E."/>
            <person name="Bellgard M.I."/>
        </authorList>
    </citation>
    <scope>NUCLEOTIDE SEQUENCE</scope>
    <source>
        <tissue evidence="2">Shoot tissue taken approximately 20 cm above the soil surface</tissue>
    </source>
</reference>
<dbReference type="AlphaFoldDB" id="A0A0A8ZY61"/>
<accession>A0A0A8ZY61</accession>
<proteinExistence type="predicted"/>
<name>A0A0A8ZY61_ARUDO</name>
<keyword evidence="1" id="KW-0472">Membrane</keyword>
<reference evidence="2" key="1">
    <citation type="submission" date="2014-09" db="EMBL/GenBank/DDBJ databases">
        <authorList>
            <person name="Magalhaes I.L.F."/>
            <person name="Oliveira U."/>
            <person name="Santos F.R."/>
            <person name="Vidigal T.H.D.A."/>
            <person name="Brescovit A.D."/>
            <person name="Santos A.J."/>
        </authorList>
    </citation>
    <scope>NUCLEOTIDE SEQUENCE</scope>
    <source>
        <tissue evidence="2">Shoot tissue taken approximately 20 cm above the soil surface</tissue>
    </source>
</reference>
<dbReference type="EMBL" id="GBRH01258168">
    <property type="protein sequence ID" value="JAD39727.1"/>
    <property type="molecule type" value="Transcribed_RNA"/>
</dbReference>
<organism evidence="2">
    <name type="scientific">Arundo donax</name>
    <name type="common">Giant reed</name>
    <name type="synonym">Donax arundinaceus</name>
    <dbReference type="NCBI Taxonomy" id="35708"/>
    <lineage>
        <taxon>Eukaryota</taxon>
        <taxon>Viridiplantae</taxon>
        <taxon>Streptophyta</taxon>
        <taxon>Embryophyta</taxon>
        <taxon>Tracheophyta</taxon>
        <taxon>Spermatophyta</taxon>
        <taxon>Magnoliopsida</taxon>
        <taxon>Liliopsida</taxon>
        <taxon>Poales</taxon>
        <taxon>Poaceae</taxon>
        <taxon>PACMAD clade</taxon>
        <taxon>Arundinoideae</taxon>
        <taxon>Arundineae</taxon>
        <taxon>Arundo</taxon>
    </lineage>
</organism>
<evidence type="ECO:0000256" key="1">
    <source>
        <dbReference type="SAM" id="Phobius"/>
    </source>
</evidence>
<evidence type="ECO:0000313" key="2">
    <source>
        <dbReference type="EMBL" id="JAD39727.1"/>
    </source>
</evidence>